<dbReference type="SUPFAM" id="SSF54197">
    <property type="entry name" value="HIT-like"/>
    <property type="match status" value="1"/>
</dbReference>
<evidence type="ECO:0000256" key="1">
    <source>
        <dbReference type="SAM" id="MobiDB-lite"/>
    </source>
</evidence>
<feature type="domain" description="HIT" evidence="2">
    <location>
        <begin position="54"/>
        <end position="125"/>
    </location>
</feature>
<sequence length="254" mass="28581">MAHLQTNPGWCVDRLRPPSFTVGATWWSDDEWEGLATAEQCGMCADAHFLANEHSALIATTDTSYVRLARNQHHAGYSLVILREHVVDMVELPPDQLSKFWKDAQRAACVIDAVFRSKKIHYLVMGHRMPPPSLSPTTSARGRRPSPQREHRGGPDISFIWRIRLRDLRRTTSARSLSPEMTRTGQRNYPRDAGRGLRAGSSDAHVLRPREGRGTLPFPSKWSGCGYIAPEGRVGHRKSITPEQYLALDLGLLR</sequence>
<proteinExistence type="predicted"/>
<reference evidence="3 4" key="1">
    <citation type="submission" date="2017-04" db="EMBL/GenBank/DDBJ databases">
        <authorList>
            <person name="Varghese N."/>
            <person name="Submissions S."/>
        </authorList>
    </citation>
    <scope>NUCLEOTIDE SEQUENCE [LARGE SCALE GENOMIC DNA]</scope>
    <source>
        <strain evidence="3 4">VKM Ac-1784</strain>
    </source>
</reference>
<accession>A0ABY1RD72</accession>
<evidence type="ECO:0000313" key="4">
    <source>
        <dbReference type="Proteomes" id="UP000194464"/>
    </source>
</evidence>
<protein>
    <recommendedName>
        <fullName evidence="2">HIT domain-containing protein</fullName>
    </recommendedName>
</protein>
<dbReference type="InterPro" id="IPR036265">
    <property type="entry name" value="HIT-like_sf"/>
</dbReference>
<dbReference type="EMBL" id="FXWJ01000002">
    <property type="protein sequence ID" value="SMQ66978.1"/>
    <property type="molecule type" value="Genomic_DNA"/>
</dbReference>
<organism evidence="3 4">
    <name type="scientific">Plantibacter elymi</name>
    <name type="common">nom. nud.</name>
    <dbReference type="NCBI Taxonomy" id="199708"/>
    <lineage>
        <taxon>Bacteria</taxon>
        <taxon>Bacillati</taxon>
        <taxon>Actinomycetota</taxon>
        <taxon>Actinomycetes</taxon>
        <taxon>Micrococcales</taxon>
        <taxon>Microbacteriaceae</taxon>
        <taxon>Plantibacter</taxon>
    </lineage>
</organism>
<feature type="compositionally biased region" description="Polar residues" evidence="1">
    <location>
        <begin position="173"/>
        <end position="187"/>
    </location>
</feature>
<dbReference type="InterPro" id="IPR011146">
    <property type="entry name" value="HIT-like"/>
</dbReference>
<dbReference type="Proteomes" id="UP000194464">
    <property type="component" value="Unassembled WGS sequence"/>
</dbReference>
<dbReference type="Pfam" id="PF01230">
    <property type="entry name" value="HIT"/>
    <property type="match status" value="1"/>
</dbReference>
<feature type="region of interest" description="Disordered" evidence="1">
    <location>
        <begin position="128"/>
        <end position="154"/>
    </location>
</feature>
<dbReference type="Gene3D" id="3.30.428.10">
    <property type="entry name" value="HIT-like"/>
    <property type="match status" value="1"/>
</dbReference>
<keyword evidence="4" id="KW-1185">Reference proteome</keyword>
<gene>
    <name evidence="3" type="ORF">SAMN06295909_1385</name>
</gene>
<feature type="region of interest" description="Disordered" evidence="1">
    <location>
        <begin position="173"/>
        <end position="202"/>
    </location>
</feature>
<evidence type="ECO:0000259" key="2">
    <source>
        <dbReference type="Pfam" id="PF01230"/>
    </source>
</evidence>
<comment type="caution">
    <text evidence="3">The sequence shown here is derived from an EMBL/GenBank/DDBJ whole genome shotgun (WGS) entry which is preliminary data.</text>
</comment>
<name>A0ABY1RD72_9MICO</name>
<evidence type="ECO:0000313" key="3">
    <source>
        <dbReference type="EMBL" id="SMQ66978.1"/>
    </source>
</evidence>